<dbReference type="GO" id="GO:0016491">
    <property type="term" value="F:oxidoreductase activity"/>
    <property type="evidence" value="ECO:0007669"/>
    <property type="project" value="InterPro"/>
</dbReference>
<protein>
    <recommendedName>
        <fullName evidence="1">Amine oxidase domain-containing protein</fullName>
    </recommendedName>
</protein>
<comment type="caution">
    <text evidence="2">The sequence shown here is derived from an EMBL/GenBank/DDBJ whole genome shotgun (WGS) entry which is preliminary data.</text>
</comment>
<sequence>MSTLDKPANAANLTVLHGASSKMRFPTQYLFTAYWALGAHRAAAIPVADKVDNASQCHKTKVAILGAGVAGITAAQALVNASVTDFRIVDRNDYIGGRVKHADFGKQVDGTPYTVELGANWVQGLGSPGGPENPIWTLAKKYGLQNTYSNYSSILTYDEEGAADFGSLFDEMDAAYTIVEQDAGYVLTDNLQDTSMRAAFSVAGWKPKKNMHQQAIEWWYWDWETAYPPEQSGFLYGITGYNLTFYQWSDENNFVTDSRGFNAFIIGEATEFLGENDPRLLLKTMVKSVAYGPDGVNITFEDDGCIEAEYAITTFSIGVLQNDIVEFKPQLPRWKREAIEQYQMGTYTKVFFQFNETFWDTNTQYFLYADANHRGYYPVWQSLDGPGFHEDSHIIFVTVVGPESYRIEEQPDEVTKAECLAVLRAMFPDKDIPEPIDFMYPRWSTEEWAFGSYSNWPVGMTLEKHQNIRANVERLWFAGEGTSAQYYGFLQGAWFEGRDAGQRIAGLINGPNQEVQCNSETTIDCGPQAKYEVLHGTTFLDEFNILNGWLVSSFLDYGYEE</sequence>
<organism evidence="2 3">
    <name type="scientific">Xylaria bambusicola</name>
    <dbReference type="NCBI Taxonomy" id="326684"/>
    <lineage>
        <taxon>Eukaryota</taxon>
        <taxon>Fungi</taxon>
        <taxon>Dikarya</taxon>
        <taxon>Ascomycota</taxon>
        <taxon>Pezizomycotina</taxon>
        <taxon>Sordariomycetes</taxon>
        <taxon>Xylariomycetidae</taxon>
        <taxon>Xylariales</taxon>
        <taxon>Xylariaceae</taxon>
        <taxon>Xylaria</taxon>
    </lineage>
</organism>
<name>A0AAN7Z5A0_9PEZI</name>
<evidence type="ECO:0000313" key="2">
    <source>
        <dbReference type="EMBL" id="KAK5627578.1"/>
    </source>
</evidence>
<reference evidence="2 3" key="1">
    <citation type="submission" date="2023-10" db="EMBL/GenBank/DDBJ databases">
        <title>Draft genome sequence of Xylaria bambusicola isolate GMP-LS, the root and basal stem rot pathogen of sugarcane in Indonesia.</title>
        <authorList>
            <person name="Selvaraj P."/>
            <person name="Muralishankar V."/>
            <person name="Muruganantham S."/>
            <person name="Sp S."/>
            <person name="Haryani S."/>
            <person name="Lau K.J.X."/>
            <person name="Naqvi N.I."/>
        </authorList>
    </citation>
    <scope>NUCLEOTIDE SEQUENCE [LARGE SCALE GENOMIC DNA]</scope>
    <source>
        <strain evidence="2">GMP-LS</strain>
    </source>
</reference>
<evidence type="ECO:0000259" key="1">
    <source>
        <dbReference type="Pfam" id="PF01593"/>
    </source>
</evidence>
<accession>A0AAN7Z5A0</accession>
<feature type="domain" description="Amine oxidase" evidence="1">
    <location>
        <begin position="69"/>
        <end position="504"/>
    </location>
</feature>
<dbReference type="SUPFAM" id="SSF54373">
    <property type="entry name" value="FAD-linked reductases, C-terminal domain"/>
    <property type="match status" value="1"/>
</dbReference>
<dbReference type="EMBL" id="JAWHQM010000006">
    <property type="protein sequence ID" value="KAK5627578.1"/>
    <property type="molecule type" value="Genomic_DNA"/>
</dbReference>
<dbReference type="InterPro" id="IPR036188">
    <property type="entry name" value="FAD/NAD-bd_sf"/>
</dbReference>
<evidence type="ECO:0000313" key="3">
    <source>
        <dbReference type="Proteomes" id="UP001305414"/>
    </source>
</evidence>
<dbReference type="GO" id="GO:0006598">
    <property type="term" value="P:polyamine catabolic process"/>
    <property type="evidence" value="ECO:0007669"/>
    <property type="project" value="TreeGrafter"/>
</dbReference>
<dbReference type="Pfam" id="PF01593">
    <property type="entry name" value="Amino_oxidase"/>
    <property type="match status" value="1"/>
</dbReference>
<dbReference type="PANTHER" id="PTHR10742">
    <property type="entry name" value="FLAVIN MONOAMINE OXIDASE"/>
    <property type="match status" value="1"/>
</dbReference>
<dbReference type="SUPFAM" id="SSF51905">
    <property type="entry name" value="FAD/NAD(P)-binding domain"/>
    <property type="match status" value="1"/>
</dbReference>
<dbReference type="Gene3D" id="3.90.660.10">
    <property type="match status" value="1"/>
</dbReference>
<dbReference type="PANTHER" id="PTHR10742:SF313">
    <property type="entry name" value="AMINE OXIDASE"/>
    <property type="match status" value="1"/>
</dbReference>
<dbReference type="InterPro" id="IPR050281">
    <property type="entry name" value="Flavin_monoamine_oxidase"/>
</dbReference>
<dbReference type="Gene3D" id="3.50.50.60">
    <property type="entry name" value="FAD/NAD(P)-binding domain"/>
    <property type="match status" value="1"/>
</dbReference>
<keyword evidence="3" id="KW-1185">Reference proteome</keyword>
<dbReference type="AlphaFoldDB" id="A0AAN7Z5A0"/>
<gene>
    <name evidence="2" type="ORF">RRF57_003293</name>
</gene>
<proteinExistence type="predicted"/>
<dbReference type="InterPro" id="IPR002937">
    <property type="entry name" value="Amino_oxidase"/>
</dbReference>
<dbReference type="Proteomes" id="UP001305414">
    <property type="component" value="Unassembled WGS sequence"/>
</dbReference>